<dbReference type="RefSeq" id="WP_188572892.1">
    <property type="nucleotide sequence ID" value="NZ_BMFW01000023.1"/>
</dbReference>
<dbReference type="Proteomes" id="UP000643279">
    <property type="component" value="Unassembled WGS sequence"/>
</dbReference>
<sequence length="83" mass="9213">MNADWTGGPDQLVEADGQRRTAARRFRDASVPLIELWTYYYGLGGDVDEMSLDAYLNEALRLPAAQVGLITTAMNEFFGVDPE</sequence>
<gene>
    <name evidence="1" type="ORF">GCM10007170_35600</name>
</gene>
<organism evidence="1 2">
    <name type="scientific">Arthrobacter liuii</name>
    <dbReference type="NCBI Taxonomy" id="1476996"/>
    <lineage>
        <taxon>Bacteria</taxon>
        <taxon>Bacillati</taxon>
        <taxon>Actinomycetota</taxon>
        <taxon>Actinomycetes</taxon>
        <taxon>Micrococcales</taxon>
        <taxon>Micrococcaceae</taxon>
        <taxon>Arthrobacter</taxon>
    </lineage>
</organism>
<name>A0ABQ2AW87_9MICC</name>
<evidence type="ECO:0000313" key="1">
    <source>
        <dbReference type="EMBL" id="GGH99839.1"/>
    </source>
</evidence>
<proteinExistence type="predicted"/>
<comment type="caution">
    <text evidence="1">The sequence shown here is derived from an EMBL/GenBank/DDBJ whole genome shotgun (WGS) entry which is preliminary data.</text>
</comment>
<protein>
    <submittedName>
        <fullName evidence="1">Uncharacterized protein</fullName>
    </submittedName>
</protein>
<keyword evidence="2" id="KW-1185">Reference proteome</keyword>
<reference evidence="2" key="1">
    <citation type="journal article" date="2019" name="Int. J. Syst. Evol. Microbiol.">
        <title>The Global Catalogue of Microorganisms (GCM) 10K type strain sequencing project: providing services to taxonomists for standard genome sequencing and annotation.</title>
        <authorList>
            <consortium name="The Broad Institute Genomics Platform"/>
            <consortium name="The Broad Institute Genome Sequencing Center for Infectious Disease"/>
            <person name="Wu L."/>
            <person name="Ma J."/>
        </authorList>
    </citation>
    <scope>NUCLEOTIDE SEQUENCE [LARGE SCALE GENOMIC DNA]</scope>
    <source>
        <strain evidence="2">CGMCC 1.12778</strain>
    </source>
</reference>
<evidence type="ECO:0000313" key="2">
    <source>
        <dbReference type="Proteomes" id="UP000643279"/>
    </source>
</evidence>
<dbReference type="EMBL" id="BMFW01000023">
    <property type="protein sequence ID" value="GGH99839.1"/>
    <property type="molecule type" value="Genomic_DNA"/>
</dbReference>
<accession>A0ABQ2AW87</accession>